<name>A0A5B0NU36_PUCGR</name>
<sequence>MPKKNYAALLSNALADVDLNFPSVQWLLNSILRPLEHLTKAVTKISRASSDQKSGDSTTGPASTIEVETLGLYEGELEPGNQDNLPNTSEEEDHFDDEDANMDDLDDGAMFGGSDLSDASDEEGDVTIDKGEQR</sequence>
<feature type="compositionally biased region" description="Acidic residues" evidence="1">
    <location>
        <begin position="89"/>
        <end position="107"/>
    </location>
</feature>
<evidence type="ECO:0000256" key="1">
    <source>
        <dbReference type="SAM" id="MobiDB-lite"/>
    </source>
</evidence>
<keyword evidence="3" id="KW-1185">Reference proteome</keyword>
<comment type="caution">
    <text evidence="2">The sequence shown here is derived from an EMBL/GenBank/DDBJ whole genome shotgun (WGS) entry which is preliminary data.</text>
</comment>
<dbReference type="OrthoDB" id="8068875at2759"/>
<evidence type="ECO:0000313" key="3">
    <source>
        <dbReference type="Proteomes" id="UP000324748"/>
    </source>
</evidence>
<proteinExistence type="predicted"/>
<dbReference type="Proteomes" id="UP000324748">
    <property type="component" value="Unassembled WGS sequence"/>
</dbReference>
<evidence type="ECO:0000313" key="2">
    <source>
        <dbReference type="EMBL" id="KAA1092675.1"/>
    </source>
</evidence>
<protein>
    <submittedName>
        <fullName evidence="2">Uncharacterized protein</fullName>
    </submittedName>
</protein>
<gene>
    <name evidence="2" type="ORF">PGT21_011021</name>
</gene>
<dbReference type="AlphaFoldDB" id="A0A5B0NU36"/>
<organism evidence="2 3">
    <name type="scientific">Puccinia graminis f. sp. tritici</name>
    <dbReference type="NCBI Taxonomy" id="56615"/>
    <lineage>
        <taxon>Eukaryota</taxon>
        <taxon>Fungi</taxon>
        <taxon>Dikarya</taxon>
        <taxon>Basidiomycota</taxon>
        <taxon>Pucciniomycotina</taxon>
        <taxon>Pucciniomycetes</taxon>
        <taxon>Pucciniales</taxon>
        <taxon>Pucciniaceae</taxon>
        <taxon>Puccinia</taxon>
    </lineage>
</organism>
<reference evidence="2 3" key="1">
    <citation type="submission" date="2019-05" db="EMBL/GenBank/DDBJ databases">
        <title>Emergence of the Ug99 lineage of the wheat stem rust pathogen through somatic hybridization.</title>
        <authorList>
            <person name="Li F."/>
            <person name="Upadhyaya N.M."/>
            <person name="Sperschneider J."/>
            <person name="Matny O."/>
            <person name="Nguyen-Phuc H."/>
            <person name="Mago R."/>
            <person name="Raley C."/>
            <person name="Miller M.E."/>
            <person name="Silverstein K.A.T."/>
            <person name="Henningsen E."/>
            <person name="Hirsch C.D."/>
            <person name="Visser B."/>
            <person name="Pretorius Z.A."/>
            <person name="Steffenson B.J."/>
            <person name="Schwessinger B."/>
            <person name="Dodds P.N."/>
            <person name="Figueroa M."/>
        </authorList>
    </citation>
    <scope>NUCLEOTIDE SEQUENCE [LARGE SCALE GENOMIC DNA]</scope>
    <source>
        <strain evidence="2">21-0</strain>
    </source>
</reference>
<accession>A0A5B0NU36</accession>
<feature type="compositionally biased region" description="Polar residues" evidence="1">
    <location>
        <begin position="46"/>
        <end position="62"/>
    </location>
</feature>
<feature type="region of interest" description="Disordered" evidence="1">
    <location>
        <begin position="44"/>
        <end position="134"/>
    </location>
</feature>
<dbReference type="EMBL" id="VSWC01000080">
    <property type="protein sequence ID" value="KAA1092675.1"/>
    <property type="molecule type" value="Genomic_DNA"/>
</dbReference>